<dbReference type="VEuPathDB" id="VectorBase:GPAI021018"/>
<name>A0A1A9ZPJ5_GLOPL</name>
<sequence>MGPICLEWVLQATDRCTKLAFGHIPQGFNLLKSVKDLFFSEAENVTFSVHPDSIELAACPLLIRGIITDYAQTNLRYRANLEENAMLRRVIISWFGFMILAAFTLMLIYVNGKIKKPLRGHHDCKKLTRFLPERIIHKHMGNDEFKRQVKVKNHLPSVSSSIMMLKVHSKAELLKIIISNSPQDTGRFYGSRGNHFNHRKTKYVFKTQILKKALTFLGENVKQLLVFIVVDEDPVYGDNGLAASSPSLSPISTETDSSQRSSSPRTPVNPSRRGSLRKSLFTLGSGLPIAIKKK</sequence>
<keyword evidence="4" id="KW-1185">Reference proteome</keyword>
<evidence type="ECO:0000313" key="4">
    <source>
        <dbReference type="Proteomes" id="UP000092445"/>
    </source>
</evidence>
<dbReference type="Proteomes" id="UP000092445">
    <property type="component" value="Unassembled WGS sequence"/>
</dbReference>
<reference evidence="4" key="1">
    <citation type="submission" date="2014-03" db="EMBL/GenBank/DDBJ databases">
        <authorList>
            <person name="Aksoy S."/>
            <person name="Warren W."/>
            <person name="Wilson R.K."/>
        </authorList>
    </citation>
    <scope>NUCLEOTIDE SEQUENCE [LARGE SCALE GENOMIC DNA]</scope>
    <source>
        <strain evidence="4">IAEA</strain>
    </source>
</reference>
<dbReference type="EnsemblMetazoa" id="GPAI021018-RA">
    <property type="protein sequence ID" value="GPAI021018-PA"/>
    <property type="gene ID" value="GPAI021018"/>
</dbReference>
<organism evidence="3 4">
    <name type="scientific">Glossina pallidipes</name>
    <name type="common">Tsetse fly</name>
    <dbReference type="NCBI Taxonomy" id="7398"/>
    <lineage>
        <taxon>Eukaryota</taxon>
        <taxon>Metazoa</taxon>
        <taxon>Ecdysozoa</taxon>
        <taxon>Arthropoda</taxon>
        <taxon>Hexapoda</taxon>
        <taxon>Insecta</taxon>
        <taxon>Pterygota</taxon>
        <taxon>Neoptera</taxon>
        <taxon>Endopterygota</taxon>
        <taxon>Diptera</taxon>
        <taxon>Brachycera</taxon>
        <taxon>Muscomorpha</taxon>
        <taxon>Hippoboscoidea</taxon>
        <taxon>Glossinidae</taxon>
        <taxon>Glossina</taxon>
    </lineage>
</organism>
<feature type="region of interest" description="Disordered" evidence="1">
    <location>
        <begin position="246"/>
        <end position="277"/>
    </location>
</feature>
<keyword evidence="2" id="KW-1133">Transmembrane helix</keyword>
<dbReference type="AlphaFoldDB" id="A0A1A9ZPJ5"/>
<reference evidence="3" key="2">
    <citation type="submission" date="2020-05" db="UniProtKB">
        <authorList>
            <consortium name="EnsemblMetazoa"/>
        </authorList>
    </citation>
    <scope>IDENTIFICATION</scope>
    <source>
        <strain evidence="3">IAEA</strain>
    </source>
</reference>
<accession>A0A1A9ZPJ5</accession>
<proteinExistence type="predicted"/>
<evidence type="ECO:0000313" key="3">
    <source>
        <dbReference type="EnsemblMetazoa" id="GPAI021018-PA"/>
    </source>
</evidence>
<protein>
    <submittedName>
        <fullName evidence="3">Uncharacterized protein</fullName>
    </submittedName>
</protein>
<evidence type="ECO:0000256" key="2">
    <source>
        <dbReference type="SAM" id="Phobius"/>
    </source>
</evidence>
<feature type="transmembrane region" description="Helical" evidence="2">
    <location>
        <begin position="91"/>
        <end position="110"/>
    </location>
</feature>
<feature type="compositionally biased region" description="Low complexity" evidence="1">
    <location>
        <begin position="246"/>
        <end position="266"/>
    </location>
</feature>
<keyword evidence="2" id="KW-0472">Membrane</keyword>
<evidence type="ECO:0000256" key="1">
    <source>
        <dbReference type="SAM" id="MobiDB-lite"/>
    </source>
</evidence>
<keyword evidence="2" id="KW-0812">Transmembrane</keyword>